<evidence type="ECO:0000256" key="2">
    <source>
        <dbReference type="ARBA" id="ARBA00022723"/>
    </source>
</evidence>
<reference evidence="5 6" key="1">
    <citation type="journal article" date="2019" name="Microbiol. Resour. Announc.">
        <title>Complete Genome Sequence of Halomonas sulfidaeris Strain Esulfide1 Isolated from a Metal Sulfide Rock at a Depth of 2,200 Meters, Obtained Using Nanopore Sequencing.</title>
        <authorList>
            <person name="Saito M."/>
            <person name="Nishigata A."/>
            <person name="Galipon J."/>
            <person name="Arakawa K."/>
        </authorList>
    </citation>
    <scope>NUCLEOTIDE SEQUENCE [LARGE SCALE GENOMIC DNA]</scope>
    <source>
        <strain evidence="5 6">ATCC BAA-803</strain>
    </source>
</reference>
<dbReference type="CDD" id="cd07938">
    <property type="entry name" value="DRE_TIM_HMGL"/>
    <property type="match status" value="1"/>
</dbReference>
<dbReference type="FunFam" id="3.20.20.70:FF:000071">
    <property type="entry name" value="Hydroxymethylglutaryl-CoA lyase"/>
    <property type="match status" value="1"/>
</dbReference>
<feature type="domain" description="Pyruvate carboxyltransferase" evidence="4">
    <location>
        <begin position="11"/>
        <end position="277"/>
    </location>
</feature>
<gene>
    <name evidence="5" type="ORF">HSBAA_57570</name>
</gene>
<organism evidence="5 6">
    <name type="scientific">Vreelandella sulfidaeris</name>
    <dbReference type="NCBI Taxonomy" id="115553"/>
    <lineage>
        <taxon>Bacteria</taxon>
        <taxon>Pseudomonadati</taxon>
        <taxon>Pseudomonadota</taxon>
        <taxon>Gammaproteobacteria</taxon>
        <taxon>Oceanospirillales</taxon>
        <taxon>Halomonadaceae</taxon>
        <taxon>Vreelandella</taxon>
    </lineage>
</organism>
<dbReference type="InterPro" id="IPR000891">
    <property type="entry name" value="PYR_CT"/>
</dbReference>
<dbReference type="Pfam" id="PF00682">
    <property type="entry name" value="HMGL-like"/>
    <property type="match status" value="1"/>
</dbReference>
<keyword evidence="3 5" id="KW-0456">Lyase</keyword>
<dbReference type="Gene3D" id="3.20.20.70">
    <property type="entry name" value="Aldolase class I"/>
    <property type="match status" value="1"/>
</dbReference>
<dbReference type="AlphaFoldDB" id="A0A455UIF4"/>
<evidence type="ECO:0000259" key="4">
    <source>
        <dbReference type="PROSITE" id="PS50991"/>
    </source>
</evidence>
<dbReference type="Proteomes" id="UP000320231">
    <property type="component" value="Chromosome"/>
</dbReference>
<dbReference type="PROSITE" id="PS50991">
    <property type="entry name" value="PYR_CT"/>
    <property type="match status" value="1"/>
</dbReference>
<name>A0A455UIF4_9GAMM</name>
<comment type="similarity">
    <text evidence="1">Belongs to the HMG-CoA lyase family.</text>
</comment>
<protein>
    <submittedName>
        <fullName evidence="5">Hydroxymethylglutaryl-CoA lyase</fullName>
    </submittedName>
</protein>
<dbReference type="GO" id="GO:0046872">
    <property type="term" value="F:metal ion binding"/>
    <property type="evidence" value="ECO:0007669"/>
    <property type="project" value="UniProtKB-KW"/>
</dbReference>
<proteinExistence type="inferred from homology"/>
<dbReference type="GO" id="GO:0004419">
    <property type="term" value="F:hydroxymethylglutaryl-CoA lyase activity"/>
    <property type="evidence" value="ECO:0007669"/>
    <property type="project" value="TreeGrafter"/>
</dbReference>
<dbReference type="SUPFAM" id="SSF51569">
    <property type="entry name" value="Aldolase"/>
    <property type="match status" value="1"/>
</dbReference>
<evidence type="ECO:0000256" key="1">
    <source>
        <dbReference type="ARBA" id="ARBA00009405"/>
    </source>
</evidence>
<evidence type="ECO:0000313" key="5">
    <source>
        <dbReference type="EMBL" id="BBI64451.1"/>
    </source>
</evidence>
<dbReference type="NCBIfam" id="NF004283">
    <property type="entry name" value="PRK05692.1"/>
    <property type="match status" value="1"/>
</dbReference>
<dbReference type="KEGG" id="hsr:HSBAA_57570"/>
<dbReference type="GO" id="GO:0046951">
    <property type="term" value="P:ketone body biosynthetic process"/>
    <property type="evidence" value="ECO:0007669"/>
    <property type="project" value="TreeGrafter"/>
</dbReference>
<dbReference type="GO" id="GO:0006552">
    <property type="term" value="P:L-leucine catabolic process"/>
    <property type="evidence" value="ECO:0007669"/>
    <property type="project" value="TreeGrafter"/>
</dbReference>
<dbReference type="PANTHER" id="PTHR42738:SF7">
    <property type="entry name" value="HYDROXYMETHYLGLUTARYL-COA LYASE"/>
    <property type="match status" value="1"/>
</dbReference>
<sequence>MSQPSPCPTIIEINEVAPRDGLQIEARFVPTEEKIRWIDALSSTGLRRIEATSFTSPKAIPNLRDAADVVTGIQRRKGVDITVLVPNVKGTERALACQVDEINLVMSASNSHGLANLRMTPEQSLEQFAVILDVSKDSGVFINASLSTAFGCPFEGDVPEARVLELVEKLIGLGIQGVTLCDTTGMANPAQVKSLCEAVLERWPDTPFTLHFHNTRGMGLANALAAWQAGIIRFDASLGGLGGCPFAPGQRAMCTEDLVHMFEAMGVDTGVDLDALLEVAATLPDLIGHDVPGQVVKAGKSTRRYAMPVRES</sequence>
<evidence type="ECO:0000313" key="6">
    <source>
        <dbReference type="Proteomes" id="UP000320231"/>
    </source>
</evidence>
<accession>A0A455UIF4</accession>
<dbReference type="EMBL" id="AP019514">
    <property type="protein sequence ID" value="BBI64451.1"/>
    <property type="molecule type" value="Genomic_DNA"/>
</dbReference>
<dbReference type="PANTHER" id="PTHR42738">
    <property type="entry name" value="HYDROXYMETHYLGLUTARYL-COA LYASE"/>
    <property type="match status" value="1"/>
</dbReference>
<dbReference type="InterPro" id="IPR043594">
    <property type="entry name" value="HMGL"/>
</dbReference>
<evidence type="ECO:0000256" key="3">
    <source>
        <dbReference type="ARBA" id="ARBA00023239"/>
    </source>
</evidence>
<dbReference type="InterPro" id="IPR013785">
    <property type="entry name" value="Aldolase_TIM"/>
</dbReference>
<keyword evidence="2" id="KW-0479">Metal-binding</keyword>